<comment type="caution">
    <text evidence="1">The sequence shown here is derived from an EMBL/GenBank/DDBJ whole genome shotgun (WGS) entry which is preliminary data.</text>
</comment>
<evidence type="ECO:0000313" key="1">
    <source>
        <dbReference type="EMBL" id="MBZ6078804.1"/>
    </source>
</evidence>
<gene>
    <name evidence="1" type="ORF">K9B37_21320</name>
</gene>
<evidence type="ECO:0008006" key="3">
    <source>
        <dbReference type="Google" id="ProtNLM"/>
    </source>
</evidence>
<dbReference type="RefSeq" id="WP_224315552.1">
    <property type="nucleotide sequence ID" value="NZ_JAIRBM010000022.1"/>
</dbReference>
<name>A0ABS7VUF2_9HYPH</name>
<accession>A0ABS7VUF2</accession>
<protein>
    <recommendedName>
        <fullName evidence="3">GNAT family N-acetyltransferase</fullName>
    </recommendedName>
</protein>
<proteinExistence type="predicted"/>
<organism evidence="1 2">
    <name type="scientific">Microvirga puerhi</name>
    <dbReference type="NCBI Taxonomy" id="2876078"/>
    <lineage>
        <taxon>Bacteria</taxon>
        <taxon>Pseudomonadati</taxon>
        <taxon>Pseudomonadota</taxon>
        <taxon>Alphaproteobacteria</taxon>
        <taxon>Hyphomicrobiales</taxon>
        <taxon>Methylobacteriaceae</taxon>
        <taxon>Microvirga</taxon>
    </lineage>
</organism>
<keyword evidence="2" id="KW-1185">Reference proteome</keyword>
<sequence length="158" mass="17146">MISEIYQVERIGRSNADRIYALISLLHPNVTWKAWQRFVRQAARLPRRVGGLVAVQDQRGCCHAIFSYRVAEAVAGGAVLWISDVVIGRLPGATLPKAIINFAEGLADELGSSAILMDLPHEMIAPGDAEILAQTGFHASGVVLTRRLQQAHPVGATR</sequence>
<reference evidence="1 2" key="1">
    <citation type="submission" date="2021-09" db="EMBL/GenBank/DDBJ databases">
        <title>The complete genome sequence of a new microorganism.</title>
        <authorList>
            <person name="Zi Z."/>
        </authorList>
    </citation>
    <scope>NUCLEOTIDE SEQUENCE [LARGE SCALE GENOMIC DNA]</scope>
    <source>
        <strain evidence="1 2">WGZ8</strain>
    </source>
</reference>
<evidence type="ECO:0000313" key="2">
    <source>
        <dbReference type="Proteomes" id="UP000704176"/>
    </source>
</evidence>
<dbReference type="EMBL" id="JAIRBM010000022">
    <property type="protein sequence ID" value="MBZ6078804.1"/>
    <property type="molecule type" value="Genomic_DNA"/>
</dbReference>
<dbReference type="Proteomes" id="UP000704176">
    <property type="component" value="Unassembled WGS sequence"/>
</dbReference>